<keyword evidence="3" id="KW-1185">Reference proteome</keyword>
<proteinExistence type="predicted"/>
<dbReference type="Proteomes" id="UP000468668">
    <property type="component" value="Unassembled WGS sequence"/>
</dbReference>
<dbReference type="GeneID" id="98658190"/>
<dbReference type="Pfam" id="PF12787">
    <property type="entry name" value="EcsC"/>
    <property type="match status" value="1"/>
</dbReference>
<feature type="compositionally biased region" description="Basic residues" evidence="1">
    <location>
        <begin position="234"/>
        <end position="245"/>
    </location>
</feature>
<dbReference type="AlphaFoldDB" id="A0A6N6NQJ5"/>
<evidence type="ECO:0000256" key="1">
    <source>
        <dbReference type="SAM" id="MobiDB-lite"/>
    </source>
</evidence>
<evidence type="ECO:0000313" key="2">
    <source>
        <dbReference type="EMBL" id="KAB1640132.1"/>
    </source>
</evidence>
<organism evidence="2 3">
    <name type="scientific">Ellagibacter isourolithinifaciens</name>
    <dbReference type="NCBI Taxonomy" id="2137581"/>
    <lineage>
        <taxon>Bacteria</taxon>
        <taxon>Bacillati</taxon>
        <taxon>Actinomycetota</taxon>
        <taxon>Coriobacteriia</taxon>
        <taxon>Eggerthellales</taxon>
        <taxon>Eggerthellaceae</taxon>
        <taxon>Ellagibacter</taxon>
    </lineage>
</organism>
<dbReference type="InterPro" id="IPR024787">
    <property type="entry name" value="EcsC"/>
</dbReference>
<sequence>MAKKTEEKETVGKAKGFEMPIDEESAGKVLDAIYRSALNGVPKVIRSVDEMVADYMGKAKSPDEAAKALAKWQVMKCGTSGFVTGLGGLITLPVAIPANISSVMYVQMRMIACIAKMGGYDVMSDQVQTMVYMCLTGTTMSDLVKIGLIKTGTKSIEAAIKKIPGAALVKINQRIGFRFITKFGEKGIINLGKMVPLVGGVVGGGMDVASTSIVAKNAIRMVMEGEDPTMPCPPRRRSMASRTLR</sequence>
<protein>
    <submittedName>
        <fullName evidence="2">EcsC family protein</fullName>
    </submittedName>
</protein>
<feature type="region of interest" description="Disordered" evidence="1">
    <location>
        <begin position="225"/>
        <end position="245"/>
    </location>
</feature>
<dbReference type="OrthoDB" id="1425703at2"/>
<reference evidence="2 3" key="1">
    <citation type="submission" date="2019-09" db="EMBL/GenBank/DDBJ databases">
        <title>Whole genome shotgun sequencing (WGS) of Ellagibacter isourolithinifaciens DSM 104140(T) and Adlercreutzia muris DSM 29508(T).</title>
        <authorList>
            <person name="Stoll D.A."/>
            <person name="Danylec N."/>
            <person name="Huch M."/>
        </authorList>
    </citation>
    <scope>NUCLEOTIDE SEQUENCE [LARGE SCALE GENOMIC DNA]</scope>
    <source>
        <strain evidence="2 3">DSM 104140</strain>
    </source>
</reference>
<comment type="caution">
    <text evidence="2">The sequence shown here is derived from an EMBL/GenBank/DDBJ whole genome shotgun (WGS) entry which is preliminary data.</text>
</comment>
<evidence type="ECO:0000313" key="3">
    <source>
        <dbReference type="Proteomes" id="UP000468668"/>
    </source>
</evidence>
<dbReference type="RefSeq" id="WP_158049849.1">
    <property type="nucleotide sequence ID" value="NZ_WAJR01000017.1"/>
</dbReference>
<name>A0A6N6NQJ5_9ACTN</name>
<accession>A0A6N6NQJ5</accession>
<dbReference type="EMBL" id="WAJR01000017">
    <property type="protein sequence ID" value="KAB1640132.1"/>
    <property type="molecule type" value="Genomic_DNA"/>
</dbReference>
<gene>
    <name evidence="2" type="ORF">F8C90_07190</name>
</gene>